<sequence>MSNASSNVTTERPRSSSDYYNDYRTALTILLTCDFIGFFLVLAINGWLLGSILTSVTLRSKLRNQIICGVAVLHLLEDLLITPFDISYWLAYLNRWNTLKGCAIGDYLTTMIVICTVIPDLLLVILASVFLAQVLDFDPASKLRPRYLRIGHIGILAFPWVFAGVITPLTLVGISHKGFPCLYVNWRRYYIVEAVFTVFPLCLASVIIGSALFGLVLGAGGFSRCVPPPRVSLPHRHQSACQGLETVETGRTSFRY</sequence>
<gene>
    <name evidence="2" type="ORF">ElyMa_001889100</name>
</gene>
<keyword evidence="1" id="KW-0472">Membrane</keyword>
<accession>A0AAV4EQR6</accession>
<protein>
    <recommendedName>
        <fullName evidence="4">G-protein coupled receptors family 1 profile domain-containing protein</fullName>
    </recommendedName>
</protein>
<feature type="transmembrane region" description="Helical" evidence="1">
    <location>
        <begin position="26"/>
        <end position="54"/>
    </location>
</feature>
<organism evidence="2 3">
    <name type="scientific">Elysia marginata</name>
    <dbReference type="NCBI Taxonomy" id="1093978"/>
    <lineage>
        <taxon>Eukaryota</taxon>
        <taxon>Metazoa</taxon>
        <taxon>Spiralia</taxon>
        <taxon>Lophotrochozoa</taxon>
        <taxon>Mollusca</taxon>
        <taxon>Gastropoda</taxon>
        <taxon>Heterobranchia</taxon>
        <taxon>Euthyneura</taxon>
        <taxon>Panpulmonata</taxon>
        <taxon>Sacoglossa</taxon>
        <taxon>Placobranchoidea</taxon>
        <taxon>Plakobranchidae</taxon>
        <taxon>Elysia</taxon>
    </lineage>
</organism>
<name>A0AAV4EQR6_9GAST</name>
<feature type="transmembrane region" description="Helical" evidence="1">
    <location>
        <begin position="153"/>
        <end position="174"/>
    </location>
</feature>
<feature type="transmembrane region" description="Helical" evidence="1">
    <location>
        <begin position="66"/>
        <end position="91"/>
    </location>
</feature>
<reference evidence="2 3" key="1">
    <citation type="journal article" date="2021" name="Elife">
        <title>Chloroplast acquisition without the gene transfer in kleptoplastic sea slugs, Plakobranchus ocellatus.</title>
        <authorList>
            <person name="Maeda T."/>
            <person name="Takahashi S."/>
            <person name="Yoshida T."/>
            <person name="Shimamura S."/>
            <person name="Takaki Y."/>
            <person name="Nagai Y."/>
            <person name="Toyoda A."/>
            <person name="Suzuki Y."/>
            <person name="Arimoto A."/>
            <person name="Ishii H."/>
            <person name="Satoh N."/>
            <person name="Nishiyama T."/>
            <person name="Hasebe M."/>
            <person name="Maruyama T."/>
            <person name="Minagawa J."/>
            <person name="Obokata J."/>
            <person name="Shigenobu S."/>
        </authorList>
    </citation>
    <scope>NUCLEOTIDE SEQUENCE [LARGE SCALE GENOMIC DNA]</scope>
</reference>
<keyword evidence="1" id="KW-0812">Transmembrane</keyword>
<proteinExistence type="predicted"/>
<dbReference type="AlphaFoldDB" id="A0AAV4EQR6"/>
<keyword evidence="3" id="KW-1185">Reference proteome</keyword>
<evidence type="ECO:0000313" key="2">
    <source>
        <dbReference type="EMBL" id="GFR63167.1"/>
    </source>
</evidence>
<feature type="transmembrane region" description="Helical" evidence="1">
    <location>
        <begin position="194"/>
        <end position="220"/>
    </location>
</feature>
<comment type="caution">
    <text evidence="2">The sequence shown here is derived from an EMBL/GenBank/DDBJ whole genome shotgun (WGS) entry which is preliminary data.</text>
</comment>
<dbReference type="EMBL" id="BMAT01003830">
    <property type="protein sequence ID" value="GFR63167.1"/>
    <property type="molecule type" value="Genomic_DNA"/>
</dbReference>
<feature type="transmembrane region" description="Helical" evidence="1">
    <location>
        <begin position="111"/>
        <end position="132"/>
    </location>
</feature>
<evidence type="ECO:0000256" key="1">
    <source>
        <dbReference type="SAM" id="Phobius"/>
    </source>
</evidence>
<dbReference type="Proteomes" id="UP000762676">
    <property type="component" value="Unassembled WGS sequence"/>
</dbReference>
<evidence type="ECO:0008006" key="4">
    <source>
        <dbReference type="Google" id="ProtNLM"/>
    </source>
</evidence>
<evidence type="ECO:0000313" key="3">
    <source>
        <dbReference type="Proteomes" id="UP000762676"/>
    </source>
</evidence>
<keyword evidence="1" id="KW-1133">Transmembrane helix</keyword>